<evidence type="ECO:0000256" key="10">
    <source>
        <dbReference type="ARBA" id="ARBA00023136"/>
    </source>
</evidence>
<dbReference type="STRING" id="2340.JV46_04890"/>
<dbReference type="Proteomes" id="UP000030856">
    <property type="component" value="Unassembled WGS sequence"/>
</dbReference>
<feature type="transmembrane region" description="Helical" evidence="12">
    <location>
        <begin position="64"/>
        <end position="86"/>
    </location>
</feature>
<feature type="transmembrane region" description="Helical" evidence="12">
    <location>
        <begin position="373"/>
        <end position="396"/>
    </location>
</feature>
<feature type="modified residue" description="4-aspartylphosphate" evidence="11">
    <location>
        <position position="1081"/>
    </location>
</feature>
<feature type="domain" description="Response regulatory" evidence="14">
    <location>
        <begin position="1031"/>
        <end position="1147"/>
    </location>
</feature>
<feature type="transmembrane region" description="Helical" evidence="12">
    <location>
        <begin position="437"/>
        <end position="457"/>
    </location>
</feature>
<comment type="catalytic activity">
    <reaction evidence="1">
        <text>ATP + protein L-histidine = ADP + protein N-phospho-L-histidine.</text>
        <dbReference type="EC" id="2.7.13.3"/>
    </reaction>
</comment>
<keyword evidence="6" id="KW-0808">Transferase</keyword>
<evidence type="ECO:0000313" key="16">
    <source>
        <dbReference type="Proteomes" id="UP000030856"/>
    </source>
</evidence>
<comment type="similarity">
    <text evidence="3">Belongs to the sodium:solute symporter (SSF) (TC 2.A.21) family.</text>
</comment>
<feature type="transmembrane region" description="Helical" evidence="12">
    <location>
        <begin position="241"/>
        <end position="260"/>
    </location>
</feature>
<dbReference type="SUPFAM" id="SSF55874">
    <property type="entry name" value="ATPase domain of HSP90 chaperone/DNA topoisomerase II/histidine kinase"/>
    <property type="match status" value="1"/>
</dbReference>
<dbReference type="FunFam" id="3.30.565.10:FF:000049">
    <property type="entry name" value="Two-component sensor histidine kinase"/>
    <property type="match status" value="1"/>
</dbReference>
<dbReference type="PRINTS" id="PR00344">
    <property type="entry name" value="BCTRLSENSOR"/>
</dbReference>
<keyword evidence="16" id="KW-1185">Reference proteome</keyword>
<dbReference type="InterPro" id="IPR036890">
    <property type="entry name" value="HATPase_C_sf"/>
</dbReference>
<comment type="subcellular location">
    <subcellularLocation>
        <location evidence="2">Membrane</location>
        <topology evidence="2">Multi-pass membrane protein</topology>
    </subcellularLocation>
</comment>
<dbReference type="SUPFAM" id="SSF55785">
    <property type="entry name" value="PYP-like sensor domain (PAS domain)"/>
    <property type="match status" value="1"/>
</dbReference>
<keyword evidence="7 12" id="KW-0812">Transmembrane</keyword>
<dbReference type="InterPro" id="IPR005467">
    <property type="entry name" value="His_kinase_dom"/>
</dbReference>
<sequence>MINTEVIIFITAVYLAIMFVIAFRVDSRDHGQFSRFKPLIYTLSLAVYCTSWTFYGAVGTAATSGWNFFTIYLGPIIVFTLFFPFIRKVIAIAKRNKTTSIADFLATRYGKSRSLAALVTLIAFIGTLPYIALQIKAISSSFDLITGAEMIVEPRFHFDTAIFLTIILAIFSILFGARTIDVSQHHKGLIYAISFESLVKLFSFLVIAFMAYQLIVEASEIRPDAFSIRHLLWSPFESLSLTPKFFTTLLLSAGAIFLLPRQFHVMAVEASGSEEMSSWGLPIYLLLFSVAVVPIAAAGLMIIGSGQNADLYVLLLPMSQDNYLLSVLAYLGGFAAATGMVIVATLALSTMVSNDLIVPVLVRFFRSDSEQQMYRSLLIIRRATILLILLLAYLFYAVGGTERSLQSIGLVSFAAAIQFLPSFLGSVYWYRGHKNGAIAGLLIGMSIWFYSLLLPTLSGQSWMPEFYIELLNNSESLFNPQALFGYAMSDSLTHAVFWSLLFNTLLYIFISLRSHHKVVDRLQAAVYIDQGESFNQPEKDYPFQVGDLFELCSRFTGEARSREYFSRFGYQIDRSYSKKIASSQFTLLAERLLASSIGMATASSLIRSLAQPQPASRTGIYEFIDQTGQAIEFNRELLQVTLDHIDEAVSVVDKDLRLVAWNRQYIDFFEYEAGFIRVGKPVKEVIRRNLESGYGPVIEGDIEQHVDKRLKFLRDAKKYSYIRDWQNGRTVQIAGAHMPDGGYITTYTDITPLKQAEKHLAAINETLEAKVLERTEMLSDVNQQLEELLDTRKHFLAAASHDLIQPLGASKLYMGALKEDLADDATKFSMADNAYNAIITAESLLKSLLYLSRMDSGLLTPELDEFPLEELFASIENEFAPRAEQKGLQLRVLPTNYLIRSDRSLMLSLLQNLVANAIRYTKKGAVMVLCRRKAGQLVIEVRDSGDGIAEERQQEIFQAFKQLENGSVEGVGLGLAICQRAANLLQHDLSLRSSPGHGSTFKLTVPLAGKQVMELQHEVEQSSGGDLAGLRVAYIDDDRLLLNATHDLMKRWGIDVTISESITEFRIMAAAGKQFDVILMDYQLGEGANGLELLELYRREVSEDFLGILATAKQSEELRSEVEQAGFKFMAKPLGPARLRSVLQSYVR</sequence>
<keyword evidence="5 11" id="KW-0597">Phosphoprotein</keyword>
<dbReference type="Pfam" id="PF00072">
    <property type="entry name" value="Response_reg"/>
    <property type="match status" value="1"/>
</dbReference>
<gene>
    <name evidence="15" type="ORF">JV46_04890</name>
</gene>
<evidence type="ECO:0000259" key="14">
    <source>
        <dbReference type="PROSITE" id="PS50110"/>
    </source>
</evidence>
<dbReference type="InterPro" id="IPR004358">
    <property type="entry name" value="Sig_transdc_His_kin-like_C"/>
</dbReference>
<dbReference type="GO" id="GO:0022857">
    <property type="term" value="F:transmembrane transporter activity"/>
    <property type="evidence" value="ECO:0007669"/>
    <property type="project" value="InterPro"/>
</dbReference>
<feature type="transmembrane region" description="Helical" evidence="12">
    <location>
        <begin position="281"/>
        <end position="303"/>
    </location>
</feature>
<feature type="transmembrane region" description="Helical" evidence="12">
    <location>
        <begin position="115"/>
        <end position="135"/>
    </location>
</feature>
<protein>
    <recommendedName>
        <fullName evidence="4">histidine kinase</fullName>
        <ecNumber evidence="4">2.7.13.3</ecNumber>
    </recommendedName>
</protein>
<dbReference type="Gene3D" id="1.20.1730.10">
    <property type="entry name" value="Sodium/glucose cotransporter"/>
    <property type="match status" value="1"/>
</dbReference>
<dbReference type="CDD" id="cd00156">
    <property type="entry name" value="REC"/>
    <property type="match status" value="1"/>
</dbReference>
<dbReference type="InterPro" id="IPR001734">
    <property type="entry name" value="Na/solute_symporter"/>
</dbReference>
<dbReference type="PANTHER" id="PTHR43047:SF9">
    <property type="entry name" value="HISTIDINE KINASE"/>
    <property type="match status" value="1"/>
</dbReference>
<dbReference type="AlphaFoldDB" id="A0A0B0HC80"/>
<dbReference type="PROSITE" id="PS50109">
    <property type="entry name" value="HIS_KIN"/>
    <property type="match status" value="1"/>
</dbReference>
<dbReference type="Gene3D" id="3.30.450.20">
    <property type="entry name" value="PAS domain"/>
    <property type="match status" value="1"/>
</dbReference>
<dbReference type="EC" id="2.7.13.3" evidence="4"/>
<dbReference type="InterPro" id="IPR038377">
    <property type="entry name" value="Na/Glc_symporter_sf"/>
</dbReference>
<dbReference type="PROSITE" id="PS50110">
    <property type="entry name" value="RESPONSE_REGULATORY"/>
    <property type="match status" value="1"/>
</dbReference>
<dbReference type="InterPro" id="IPR003661">
    <property type="entry name" value="HisK_dim/P_dom"/>
</dbReference>
<dbReference type="PATRIC" id="fig|2340.3.peg.1680"/>
<dbReference type="OrthoDB" id="9764438at2"/>
<evidence type="ECO:0000256" key="6">
    <source>
        <dbReference type="ARBA" id="ARBA00022679"/>
    </source>
</evidence>
<feature type="transmembrane region" description="Helical" evidence="12">
    <location>
        <begin position="323"/>
        <end position="352"/>
    </location>
</feature>
<dbReference type="SMART" id="SM00387">
    <property type="entry name" value="HATPase_c"/>
    <property type="match status" value="1"/>
</dbReference>
<dbReference type="SUPFAM" id="SSF52172">
    <property type="entry name" value="CheY-like"/>
    <property type="match status" value="1"/>
</dbReference>
<dbReference type="RefSeq" id="WP_043117276.1">
    <property type="nucleotide sequence ID" value="NZ_JRAA01000002.1"/>
</dbReference>
<evidence type="ECO:0000256" key="3">
    <source>
        <dbReference type="ARBA" id="ARBA00006434"/>
    </source>
</evidence>
<dbReference type="InterPro" id="IPR036097">
    <property type="entry name" value="HisK_dim/P_sf"/>
</dbReference>
<reference evidence="15 16" key="1">
    <citation type="journal article" date="2014" name="BMC Genomics">
        <title>The genome of the intracellular bacterium of the coastal bivalve, Solemya velum: a blueprint for thriving in and out of symbiosis.</title>
        <authorList>
            <person name="Dmytrenko O."/>
            <person name="Russell S.L."/>
            <person name="Loo W.T."/>
            <person name="Fontanez K.M."/>
            <person name="Liao L."/>
            <person name="Roeselers G."/>
            <person name="Sharma R."/>
            <person name="Stewart F.J."/>
            <person name="Newton I.L."/>
            <person name="Woyke T."/>
            <person name="Wu D."/>
            <person name="Lang J.M."/>
            <person name="Eisen J.A."/>
            <person name="Cavanaugh C.M."/>
        </authorList>
    </citation>
    <scope>NUCLEOTIDE SEQUENCE [LARGE SCALE GENOMIC DNA]</scope>
    <source>
        <strain evidence="15 16">WH</strain>
    </source>
</reference>
<dbReference type="Pfam" id="PF12860">
    <property type="entry name" value="PAS_7"/>
    <property type="match status" value="1"/>
</dbReference>
<dbReference type="SMART" id="SM00388">
    <property type="entry name" value="HisKA"/>
    <property type="match status" value="1"/>
</dbReference>
<evidence type="ECO:0000256" key="1">
    <source>
        <dbReference type="ARBA" id="ARBA00000085"/>
    </source>
</evidence>
<dbReference type="GO" id="GO:0005886">
    <property type="term" value="C:plasma membrane"/>
    <property type="evidence" value="ECO:0007669"/>
    <property type="project" value="TreeGrafter"/>
</dbReference>
<evidence type="ECO:0000313" key="15">
    <source>
        <dbReference type="EMBL" id="KHF25046.1"/>
    </source>
</evidence>
<dbReference type="GO" id="GO:0000155">
    <property type="term" value="F:phosphorelay sensor kinase activity"/>
    <property type="evidence" value="ECO:0007669"/>
    <property type="project" value="InterPro"/>
</dbReference>
<keyword evidence="9 12" id="KW-1133">Transmembrane helix</keyword>
<dbReference type="eggNOG" id="COG2205">
    <property type="taxonomic scope" value="Bacteria"/>
</dbReference>
<evidence type="ECO:0000256" key="2">
    <source>
        <dbReference type="ARBA" id="ARBA00004141"/>
    </source>
</evidence>
<feature type="transmembrane region" description="Helical" evidence="12">
    <location>
        <begin position="408"/>
        <end position="430"/>
    </location>
</feature>
<evidence type="ECO:0000256" key="4">
    <source>
        <dbReference type="ARBA" id="ARBA00012438"/>
    </source>
</evidence>
<dbReference type="InterPro" id="IPR035965">
    <property type="entry name" value="PAS-like_dom_sf"/>
</dbReference>
<keyword evidence="10 12" id="KW-0472">Membrane</keyword>
<comment type="caution">
    <text evidence="15">The sequence shown here is derived from an EMBL/GenBank/DDBJ whole genome shotgun (WGS) entry which is preliminary data.</text>
</comment>
<accession>A0A0B0HC80</accession>
<name>A0A0B0HC80_SOVGS</name>
<evidence type="ECO:0000259" key="13">
    <source>
        <dbReference type="PROSITE" id="PS50109"/>
    </source>
</evidence>
<keyword evidence="8" id="KW-0418">Kinase</keyword>
<feature type="domain" description="Histidine kinase" evidence="13">
    <location>
        <begin position="798"/>
        <end position="1009"/>
    </location>
</feature>
<evidence type="ECO:0000256" key="11">
    <source>
        <dbReference type="PROSITE-ProRule" id="PRU00169"/>
    </source>
</evidence>
<dbReference type="Gene3D" id="1.10.287.130">
    <property type="match status" value="1"/>
</dbReference>
<dbReference type="CDD" id="cd10322">
    <property type="entry name" value="SLC5sbd"/>
    <property type="match status" value="1"/>
</dbReference>
<dbReference type="SUPFAM" id="SSF47384">
    <property type="entry name" value="Homodimeric domain of signal transducing histidine kinase"/>
    <property type="match status" value="1"/>
</dbReference>
<dbReference type="InterPro" id="IPR011006">
    <property type="entry name" value="CheY-like_superfamily"/>
</dbReference>
<feature type="transmembrane region" description="Helical" evidence="12">
    <location>
        <begin position="155"/>
        <end position="177"/>
    </location>
</feature>
<dbReference type="EMBL" id="JRAA01000002">
    <property type="protein sequence ID" value="KHF25046.1"/>
    <property type="molecule type" value="Genomic_DNA"/>
</dbReference>
<evidence type="ECO:0000256" key="7">
    <source>
        <dbReference type="ARBA" id="ARBA00022692"/>
    </source>
</evidence>
<evidence type="ECO:0000256" key="8">
    <source>
        <dbReference type="ARBA" id="ARBA00022777"/>
    </source>
</evidence>
<evidence type="ECO:0000256" key="5">
    <source>
        <dbReference type="ARBA" id="ARBA00022553"/>
    </source>
</evidence>
<dbReference type="PANTHER" id="PTHR43047">
    <property type="entry name" value="TWO-COMPONENT HISTIDINE PROTEIN KINASE"/>
    <property type="match status" value="1"/>
</dbReference>
<dbReference type="GO" id="GO:0009927">
    <property type="term" value="F:histidine phosphotransfer kinase activity"/>
    <property type="evidence" value="ECO:0007669"/>
    <property type="project" value="TreeGrafter"/>
</dbReference>
<dbReference type="InterPro" id="IPR003594">
    <property type="entry name" value="HATPase_dom"/>
</dbReference>
<feature type="transmembrane region" description="Helical" evidence="12">
    <location>
        <begin position="38"/>
        <end position="58"/>
    </location>
</feature>
<dbReference type="Gene3D" id="3.30.565.10">
    <property type="entry name" value="Histidine kinase-like ATPase, C-terminal domain"/>
    <property type="match status" value="1"/>
</dbReference>
<dbReference type="PROSITE" id="PS50283">
    <property type="entry name" value="NA_SOLUT_SYMP_3"/>
    <property type="match status" value="1"/>
</dbReference>
<feature type="transmembrane region" description="Helical" evidence="12">
    <location>
        <begin position="6"/>
        <end position="26"/>
    </location>
</feature>
<dbReference type="Gene3D" id="3.40.50.2300">
    <property type="match status" value="1"/>
</dbReference>
<evidence type="ECO:0000256" key="9">
    <source>
        <dbReference type="ARBA" id="ARBA00022989"/>
    </source>
</evidence>
<dbReference type="Pfam" id="PF02518">
    <property type="entry name" value="HATPase_c"/>
    <property type="match status" value="1"/>
</dbReference>
<feature type="transmembrane region" description="Helical" evidence="12">
    <location>
        <begin position="189"/>
        <end position="215"/>
    </location>
</feature>
<evidence type="ECO:0000256" key="12">
    <source>
        <dbReference type="SAM" id="Phobius"/>
    </source>
</evidence>
<organism evidence="15 16">
    <name type="scientific">Solemya velum gill symbiont</name>
    <dbReference type="NCBI Taxonomy" id="2340"/>
    <lineage>
        <taxon>Bacteria</taxon>
        <taxon>Pseudomonadati</taxon>
        <taxon>Pseudomonadota</taxon>
        <taxon>Gammaproteobacteria</taxon>
        <taxon>sulfur-oxidizing symbionts</taxon>
    </lineage>
</organism>
<dbReference type="SMART" id="SM00448">
    <property type="entry name" value="REC"/>
    <property type="match status" value="1"/>
</dbReference>
<dbReference type="eggNOG" id="COG0591">
    <property type="taxonomic scope" value="Bacteria"/>
</dbReference>
<dbReference type="InterPro" id="IPR001789">
    <property type="entry name" value="Sig_transdc_resp-reg_receiver"/>
</dbReference>
<proteinExistence type="inferred from homology"/>